<evidence type="ECO:0000256" key="1">
    <source>
        <dbReference type="ARBA" id="ARBA00010641"/>
    </source>
</evidence>
<reference evidence="7 8" key="1">
    <citation type="submission" date="2021-04" db="EMBL/GenBank/DDBJ databases">
        <title>Chitinophaga sp. nov., isolated from the rhizosphere soil.</title>
        <authorList>
            <person name="He S."/>
        </authorList>
    </citation>
    <scope>NUCLEOTIDE SEQUENCE [LARGE SCALE GENOMIC DNA]</scope>
    <source>
        <strain evidence="7 8">2R12</strain>
    </source>
</reference>
<dbReference type="Gene3D" id="1.10.1740.10">
    <property type="match status" value="1"/>
</dbReference>
<dbReference type="Gene3D" id="1.10.10.10">
    <property type="entry name" value="Winged helix-like DNA-binding domain superfamily/Winged helix DNA-binding domain"/>
    <property type="match status" value="1"/>
</dbReference>
<accession>A0ABS5J7J5</accession>
<dbReference type="InterPro" id="IPR014284">
    <property type="entry name" value="RNA_pol_sigma-70_dom"/>
</dbReference>
<dbReference type="NCBIfam" id="TIGR02937">
    <property type="entry name" value="sigma70-ECF"/>
    <property type="match status" value="1"/>
</dbReference>
<evidence type="ECO:0000259" key="6">
    <source>
        <dbReference type="Pfam" id="PF08281"/>
    </source>
</evidence>
<organism evidence="7 8">
    <name type="scientific">Chitinophaga hostae</name>
    <dbReference type="NCBI Taxonomy" id="2831022"/>
    <lineage>
        <taxon>Bacteria</taxon>
        <taxon>Pseudomonadati</taxon>
        <taxon>Bacteroidota</taxon>
        <taxon>Chitinophagia</taxon>
        <taxon>Chitinophagales</taxon>
        <taxon>Chitinophagaceae</taxon>
        <taxon>Chitinophaga</taxon>
    </lineage>
</organism>
<dbReference type="SUPFAM" id="SSF88946">
    <property type="entry name" value="Sigma2 domain of RNA polymerase sigma factors"/>
    <property type="match status" value="1"/>
</dbReference>
<comment type="similarity">
    <text evidence="1">Belongs to the sigma-70 factor family. ECF subfamily.</text>
</comment>
<gene>
    <name evidence="7" type="ORF">KE626_27260</name>
</gene>
<comment type="caution">
    <text evidence="7">The sequence shown here is derived from an EMBL/GenBank/DDBJ whole genome shotgun (WGS) entry which is preliminary data.</text>
</comment>
<evidence type="ECO:0000256" key="4">
    <source>
        <dbReference type="ARBA" id="ARBA00023163"/>
    </source>
</evidence>
<dbReference type="Pfam" id="PF08281">
    <property type="entry name" value="Sigma70_r4_2"/>
    <property type="match status" value="1"/>
</dbReference>
<keyword evidence="8" id="KW-1185">Reference proteome</keyword>
<dbReference type="InterPro" id="IPR013324">
    <property type="entry name" value="RNA_pol_sigma_r3/r4-like"/>
</dbReference>
<protein>
    <submittedName>
        <fullName evidence="7">Sigma-70 family RNA polymerase sigma factor</fullName>
    </submittedName>
</protein>
<dbReference type="RefSeq" id="WP_211976193.1">
    <property type="nucleotide sequence ID" value="NZ_CBFHAM010000010.1"/>
</dbReference>
<evidence type="ECO:0000313" key="8">
    <source>
        <dbReference type="Proteomes" id="UP000676386"/>
    </source>
</evidence>
<feature type="domain" description="RNA polymerase sigma factor 70 region 4 type 2" evidence="6">
    <location>
        <begin position="110"/>
        <end position="158"/>
    </location>
</feature>
<evidence type="ECO:0000256" key="3">
    <source>
        <dbReference type="ARBA" id="ARBA00023082"/>
    </source>
</evidence>
<dbReference type="SUPFAM" id="SSF88659">
    <property type="entry name" value="Sigma3 and sigma4 domains of RNA polymerase sigma factors"/>
    <property type="match status" value="1"/>
</dbReference>
<dbReference type="InterPro" id="IPR013249">
    <property type="entry name" value="RNA_pol_sigma70_r4_t2"/>
</dbReference>
<dbReference type="PANTHER" id="PTHR43133">
    <property type="entry name" value="RNA POLYMERASE ECF-TYPE SIGMA FACTO"/>
    <property type="match status" value="1"/>
</dbReference>
<sequence length="169" mass="19718">MNTIDKSDTFLTVIQTHKGIVYKIANAYCRDAEDRKDLVQEIIVQLWKSFDHYQDQYKYSTWIYRIALNVAISFYRKENRRKQVSNPLSDNILDITDPGIPDDTTIQIGLLQQFISELKELDKALMLLYLEEKSHKEMAEIMGLSTSNVSTKINRIKLLLKQKFAPLKS</sequence>
<dbReference type="Pfam" id="PF04542">
    <property type="entry name" value="Sigma70_r2"/>
    <property type="match status" value="1"/>
</dbReference>
<feature type="domain" description="RNA polymerase sigma-70 region 2" evidence="5">
    <location>
        <begin position="14"/>
        <end position="81"/>
    </location>
</feature>
<dbReference type="InterPro" id="IPR036388">
    <property type="entry name" value="WH-like_DNA-bd_sf"/>
</dbReference>
<dbReference type="InterPro" id="IPR007627">
    <property type="entry name" value="RNA_pol_sigma70_r2"/>
</dbReference>
<dbReference type="PANTHER" id="PTHR43133:SF45">
    <property type="entry name" value="RNA POLYMERASE ECF-TYPE SIGMA FACTOR"/>
    <property type="match status" value="1"/>
</dbReference>
<dbReference type="Proteomes" id="UP000676386">
    <property type="component" value="Unassembled WGS sequence"/>
</dbReference>
<keyword evidence="3" id="KW-0731">Sigma factor</keyword>
<evidence type="ECO:0000259" key="5">
    <source>
        <dbReference type="Pfam" id="PF04542"/>
    </source>
</evidence>
<dbReference type="InterPro" id="IPR013325">
    <property type="entry name" value="RNA_pol_sigma_r2"/>
</dbReference>
<dbReference type="InterPro" id="IPR039425">
    <property type="entry name" value="RNA_pol_sigma-70-like"/>
</dbReference>
<evidence type="ECO:0000256" key="2">
    <source>
        <dbReference type="ARBA" id="ARBA00023015"/>
    </source>
</evidence>
<keyword evidence="4" id="KW-0804">Transcription</keyword>
<keyword evidence="2" id="KW-0805">Transcription regulation</keyword>
<name>A0ABS5J7J5_9BACT</name>
<evidence type="ECO:0000313" key="7">
    <source>
        <dbReference type="EMBL" id="MBS0031056.1"/>
    </source>
</evidence>
<dbReference type="EMBL" id="JAGTXB010000019">
    <property type="protein sequence ID" value="MBS0031056.1"/>
    <property type="molecule type" value="Genomic_DNA"/>
</dbReference>
<proteinExistence type="inferred from homology"/>